<feature type="domain" description="HTH gntR-type" evidence="4">
    <location>
        <begin position="5"/>
        <end position="73"/>
    </location>
</feature>
<dbReference type="InterPro" id="IPR000524">
    <property type="entry name" value="Tscrpt_reg_HTH_GntR"/>
</dbReference>
<dbReference type="EMBL" id="FQZV01000036">
    <property type="protein sequence ID" value="SHJ69688.1"/>
    <property type="molecule type" value="Genomic_DNA"/>
</dbReference>
<evidence type="ECO:0000256" key="3">
    <source>
        <dbReference type="ARBA" id="ARBA00023163"/>
    </source>
</evidence>
<dbReference type="PANTHER" id="PTHR43537:SF5">
    <property type="entry name" value="UXU OPERON TRANSCRIPTIONAL REGULATOR"/>
    <property type="match status" value="1"/>
</dbReference>
<dbReference type="CDD" id="cd07377">
    <property type="entry name" value="WHTH_GntR"/>
    <property type="match status" value="1"/>
</dbReference>
<dbReference type="GO" id="GO:0003700">
    <property type="term" value="F:DNA-binding transcription factor activity"/>
    <property type="evidence" value="ECO:0007669"/>
    <property type="project" value="InterPro"/>
</dbReference>
<name>A0A1M6LEV8_9FIRM</name>
<dbReference type="InterPro" id="IPR036388">
    <property type="entry name" value="WH-like_DNA-bd_sf"/>
</dbReference>
<evidence type="ECO:0000313" key="6">
    <source>
        <dbReference type="Proteomes" id="UP000184536"/>
    </source>
</evidence>
<dbReference type="SUPFAM" id="SSF46785">
    <property type="entry name" value="Winged helix' DNA-binding domain"/>
    <property type="match status" value="1"/>
</dbReference>
<dbReference type="SMART" id="SM00895">
    <property type="entry name" value="FCD"/>
    <property type="match status" value="1"/>
</dbReference>
<keyword evidence="2 5" id="KW-0238">DNA-binding</keyword>
<dbReference type="InterPro" id="IPR036390">
    <property type="entry name" value="WH_DNA-bd_sf"/>
</dbReference>
<reference evidence="6" key="1">
    <citation type="submission" date="2016-11" db="EMBL/GenBank/DDBJ databases">
        <authorList>
            <person name="Varghese N."/>
            <person name="Submissions S."/>
        </authorList>
    </citation>
    <scope>NUCLEOTIDE SEQUENCE [LARGE SCALE GENOMIC DNA]</scope>
    <source>
        <strain evidence="6">DSM 17957</strain>
    </source>
</reference>
<dbReference type="Pfam" id="PF07729">
    <property type="entry name" value="FCD"/>
    <property type="match status" value="1"/>
</dbReference>
<dbReference type="PANTHER" id="PTHR43537">
    <property type="entry name" value="TRANSCRIPTIONAL REGULATOR, GNTR FAMILY"/>
    <property type="match status" value="1"/>
</dbReference>
<evidence type="ECO:0000313" key="5">
    <source>
        <dbReference type="EMBL" id="SHJ69688.1"/>
    </source>
</evidence>
<organism evidence="5 6">
    <name type="scientific">Geosporobacter subterraneus DSM 17957</name>
    <dbReference type="NCBI Taxonomy" id="1121919"/>
    <lineage>
        <taxon>Bacteria</taxon>
        <taxon>Bacillati</taxon>
        <taxon>Bacillota</taxon>
        <taxon>Clostridia</taxon>
        <taxon>Peptostreptococcales</taxon>
        <taxon>Thermotaleaceae</taxon>
        <taxon>Geosporobacter</taxon>
    </lineage>
</organism>
<evidence type="ECO:0000256" key="1">
    <source>
        <dbReference type="ARBA" id="ARBA00023015"/>
    </source>
</evidence>
<dbReference type="RefSeq" id="WP_110941745.1">
    <property type="nucleotide sequence ID" value="NZ_FQZV01000036.1"/>
</dbReference>
<gene>
    <name evidence="5" type="ORF">SAMN02745975_02657</name>
</gene>
<evidence type="ECO:0000259" key="4">
    <source>
        <dbReference type="PROSITE" id="PS50949"/>
    </source>
</evidence>
<dbReference type="Gene3D" id="1.20.120.530">
    <property type="entry name" value="GntR ligand-binding domain-like"/>
    <property type="match status" value="1"/>
</dbReference>
<protein>
    <submittedName>
        <fullName evidence="5">DNA-binding transcriptional regulator, FadR family</fullName>
    </submittedName>
</protein>
<sequence length="224" mass="25691">MFEKVLLSEKVANNIKKMIIDHELKPGDKLPNEIDLAEKLNVSRSTIREAIKILISMNILEIRRGKGTFVCEKPGIAADPLGVTFMNKKDLLLYLFETRLIIEPEMAALAAERASQKNLDRLQTVFHKMKEEILQGKDHTETDISFHNIIAKSTQNPIIQRIVPIINDSIKEGYQETKDIPESGEKVIIYHEKVLEAILQKSPQQAKHYMREHILNGMEQISRK</sequence>
<keyword evidence="1" id="KW-0805">Transcription regulation</keyword>
<dbReference type="GO" id="GO:0003677">
    <property type="term" value="F:DNA binding"/>
    <property type="evidence" value="ECO:0007669"/>
    <property type="project" value="UniProtKB-KW"/>
</dbReference>
<dbReference type="SUPFAM" id="SSF48008">
    <property type="entry name" value="GntR ligand-binding domain-like"/>
    <property type="match status" value="1"/>
</dbReference>
<accession>A0A1M6LEV8</accession>
<keyword evidence="6" id="KW-1185">Reference proteome</keyword>
<dbReference type="OrthoDB" id="9799482at2"/>
<dbReference type="Pfam" id="PF00392">
    <property type="entry name" value="GntR"/>
    <property type="match status" value="1"/>
</dbReference>
<dbReference type="STRING" id="1121919.SAMN02745975_02657"/>
<dbReference type="AlphaFoldDB" id="A0A1M6LEV8"/>
<dbReference type="PRINTS" id="PR00035">
    <property type="entry name" value="HTHGNTR"/>
</dbReference>
<keyword evidence="3" id="KW-0804">Transcription</keyword>
<dbReference type="InterPro" id="IPR011711">
    <property type="entry name" value="GntR_C"/>
</dbReference>
<dbReference type="PROSITE" id="PS50949">
    <property type="entry name" value="HTH_GNTR"/>
    <property type="match status" value="1"/>
</dbReference>
<dbReference type="SMART" id="SM00345">
    <property type="entry name" value="HTH_GNTR"/>
    <property type="match status" value="1"/>
</dbReference>
<dbReference type="Gene3D" id="1.10.10.10">
    <property type="entry name" value="Winged helix-like DNA-binding domain superfamily/Winged helix DNA-binding domain"/>
    <property type="match status" value="1"/>
</dbReference>
<dbReference type="Proteomes" id="UP000184536">
    <property type="component" value="Unassembled WGS sequence"/>
</dbReference>
<dbReference type="InterPro" id="IPR008920">
    <property type="entry name" value="TF_FadR/GntR_C"/>
</dbReference>
<proteinExistence type="predicted"/>
<evidence type="ECO:0000256" key="2">
    <source>
        <dbReference type="ARBA" id="ARBA00023125"/>
    </source>
</evidence>